<feature type="region of interest" description="Disordered" evidence="1">
    <location>
        <begin position="184"/>
        <end position="208"/>
    </location>
</feature>
<name>A0A5J5F6U1_9PEZI</name>
<comment type="caution">
    <text evidence="2">The sequence shown here is derived from an EMBL/GenBank/DDBJ whole genome shotgun (WGS) entry which is preliminary data.</text>
</comment>
<feature type="region of interest" description="Disordered" evidence="1">
    <location>
        <begin position="50"/>
        <end position="86"/>
    </location>
</feature>
<reference evidence="2 3" key="1">
    <citation type="submission" date="2019-09" db="EMBL/GenBank/DDBJ databases">
        <title>Draft genome of the ectomycorrhizal ascomycete Sphaerosporella brunnea.</title>
        <authorList>
            <consortium name="DOE Joint Genome Institute"/>
            <person name="Benucci G.M."/>
            <person name="Marozzi G."/>
            <person name="Antonielli L."/>
            <person name="Sanchez S."/>
            <person name="Marco P."/>
            <person name="Wang X."/>
            <person name="Falini L.B."/>
            <person name="Barry K."/>
            <person name="Haridas S."/>
            <person name="Lipzen A."/>
            <person name="Labutti K."/>
            <person name="Grigoriev I.V."/>
            <person name="Murat C."/>
            <person name="Martin F."/>
            <person name="Albertini E."/>
            <person name="Donnini D."/>
            <person name="Bonito G."/>
        </authorList>
    </citation>
    <scope>NUCLEOTIDE SEQUENCE [LARGE SCALE GENOMIC DNA]</scope>
    <source>
        <strain evidence="2 3">Sb_GMNB300</strain>
    </source>
</reference>
<dbReference type="Proteomes" id="UP000326924">
    <property type="component" value="Unassembled WGS sequence"/>
</dbReference>
<feature type="region of interest" description="Disordered" evidence="1">
    <location>
        <begin position="109"/>
        <end position="132"/>
    </location>
</feature>
<keyword evidence="3" id="KW-1185">Reference proteome</keyword>
<evidence type="ECO:0000256" key="1">
    <source>
        <dbReference type="SAM" id="MobiDB-lite"/>
    </source>
</evidence>
<dbReference type="AlphaFoldDB" id="A0A5J5F6U1"/>
<dbReference type="EMBL" id="VXIS01000024">
    <property type="protein sequence ID" value="KAA8912399.1"/>
    <property type="molecule type" value="Genomic_DNA"/>
</dbReference>
<sequence length="244" mass="26711">MPRRRFSDTAAFSFNPLEEYAPPRSRRRLELLKMAFDSDLILPALESLWTPPASSHSSSSDLDGESPRPASYSYTPQQLQTPQRSRSQTLASILSYSVGSYSAPSPRAWLRTLSPQSPTPVTRAPSPGDTNTDLILRKLCDLEWWIEEVTAGTEWEGHSDPALGSGNESAAELDQLALDVDSANTQWATKESDEKTTRNNSASEGDKICTDSTAVGAVSMHRPNSSLAQLHGRASAETIRRATF</sequence>
<organism evidence="2 3">
    <name type="scientific">Sphaerosporella brunnea</name>
    <dbReference type="NCBI Taxonomy" id="1250544"/>
    <lineage>
        <taxon>Eukaryota</taxon>
        <taxon>Fungi</taxon>
        <taxon>Dikarya</taxon>
        <taxon>Ascomycota</taxon>
        <taxon>Pezizomycotina</taxon>
        <taxon>Pezizomycetes</taxon>
        <taxon>Pezizales</taxon>
        <taxon>Pyronemataceae</taxon>
        <taxon>Sphaerosporella</taxon>
    </lineage>
</organism>
<gene>
    <name evidence="2" type="ORF">FN846DRAFT_1019228</name>
</gene>
<protein>
    <submittedName>
        <fullName evidence="2">Uncharacterized protein</fullName>
    </submittedName>
</protein>
<accession>A0A5J5F6U1</accession>
<evidence type="ECO:0000313" key="3">
    <source>
        <dbReference type="Proteomes" id="UP000326924"/>
    </source>
</evidence>
<evidence type="ECO:0000313" key="2">
    <source>
        <dbReference type="EMBL" id="KAA8912399.1"/>
    </source>
</evidence>
<dbReference type="InParanoid" id="A0A5J5F6U1"/>
<feature type="compositionally biased region" description="Polar residues" evidence="1">
    <location>
        <begin position="72"/>
        <end position="86"/>
    </location>
</feature>
<proteinExistence type="predicted"/>